<evidence type="ECO:0000313" key="7">
    <source>
        <dbReference type="EMBL" id="KZV19014.1"/>
    </source>
</evidence>
<dbReference type="InterPro" id="IPR012677">
    <property type="entry name" value="Nucleotide-bd_a/b_plait_sf"/>
</dbReference>
<feature type="domain" description="CCHC-type" evidence="6">
    <location>
        <begin position="473"/>
        <end position="488"/>
    </location>
</feature>
<feature type="domain" description="RRM" evidence="5">
    <location>
        <begin position="176"/>
        <end position="253"/>
    </location>
</feature>
<dbReference type="SMART" id="SM00360">
    <property type="entry name" value="RRM"/>
    <property type="match status" value="2"/>
</dbReference>
<feature type="region of interest" description="Disordered" evidence="4">
    <location>
        <begin position="415"/>
        <end position="464"/>
    </location>
</feature>
<gene>
    <name evidence="7" type="ORF">F511_08442</name>
</gene>
<feature type="domain" description="RRM" evidence="5">
    <location>
        <begin position="271"/>
        <end position="347"/>
    </location>
</feature>
<evidence type="ECO:0000256" key="1">
    <source>
        <dbReference type="ARBA" id="ARBA00022884"/>
    </source>
</evidence>
<dbReference type="OrthoDB" id="439808at2759"/>
<dbReference type="AlphaFoldDB" id="A0A2Z7AII8"/>
<dbReference type="EMBL" id="KV017149">
    <property type="protein sequence ID" value="KZV19014.1"/>
    <property type="molecule type" value="Genomic_DNA"/>
</dbReference>
<protein>
    <submittedName>
        <fullName evidence="7">Protein gar2-like</fullName>
    </submittedName>
</protein>
<name>A0A2Z7AII8_9LAMI</name>
<dbReference type="GO" id="GO:0003723">
    <property type="term" value="F:RNA binding"/>
    <property type="evidence" value="ECO:0007669"/>
    <property type="project" value="UniProtKB-UniRule"/>
</dbReference>
<dbReference type="InterPro" id="IPR001878">
    <property type="entry name" value="Znf_CCHC"/>
</dbReference>
<dbReference type="PANTHER" id="PTHR23236">
    <property type="entry name" value="EUKARYOTIC TRANSLATION INITIATION FACTOR 4B/4H"/>
    <property type="match status" value="1"/>
</dbReference>
<sequence>MVLSNKKLKQKLRAAKAEVIVESETQNKDAEIYRALDSKFSDSIKMILNTESHKTTLSKREKRRQKVQENPDVLNCVELVGDTYREKDGELKSGKMEVMKKKRKRDENKVKRDVENNRPEKSKKKNKSKNKRRRPESGNNPVKEDGLEKYMIEVSKEQLKPEVDECSKGQDVELSAKIYVGGIPYYSTEDDIRSYFEGCGTIMNVDCMLFPDTGKFRGIAIITFKTEAAVKRALALHGSDMGGLFLTIQPFKSSKYSKTSNFSPSVLEGYNRIYVGNLSWDITENDLRELFSDCSVTSIRLGEDKDTKEFKGYAHVDFADSLSLHMALKLDQKVVRGRPVRISCAVRRNGTVNNSTSMTEESKTDGGEVKIAIEGDNAISESKTEINEVTALSPKIRRRTCYECGERGHLSSACPKKQSLAKESNTDSHEVGVAKTNGHEVTLPTEGNNNISEDRADNNEASAMSSKIRRRTCYECGERGHLSSACPKKQALAKETNADSHEVGVVKTDNHEVGLVTEVNNNISEGKAEDSEASAVSSKIRRRTCYECGERGHLSSSCPKKPATDSRNPVAV</sequence>
<evidence type="ECO:0000256" key="3">
    <source>
        <dbReference type="PROSITE-ProRule" id="PRU00176"/>
    </source>
</evidence>
<keyword evidence="2" id="KW-0863">Zinc-finger</keyword>
<feature type="region of interest" description="Disordered" evidence="4">
    <location>
        <begin position="91"/>
        <end position="147"/>
    </location>
</feature>
<reference evidence="7 8" key="1">
    <citation type="journal article" date="2015" name="Proc. Natl. Acad. Sci. U.S.A.">
        <title>The resurrection genome of Boea hygrometrica: A blueprint for survival of dehydration.</title>
        <authorList>
            <person name="Xiao L."/>
            <person name="Yang G."/>
            <person name="Zhang L."/>
            <person name="Yang X."/>
            <person name="Zhao S."/>
            <person name="Ji Z."/>
            <person name="Zhou Q."/>
            <person name="Hu M."/>
            <person name="Wang Y."/>
            <person name="Chen M."/>
            <person name="Xu Y."/>
            <person name="Jin H."/>
            <person name="Xiao X."/>
            <person name="Hu G."/>
            <person name="Bao F."/>
            <person name="Hu Y."/>
            <person name="Wan P."/>
            <person name="Li L."/>
            <person name="Deng X."/>
            <person name="Kuang T."/>
            <person name="Xiang C."/>
            <person name="Zhu J.K."/>
            <person name="Oliver M.J."/>
            <person name="He Y."/>
        </authorList>
    </citation>
    <scope>NUCLEOTIDE SEQUENCE [LARGE SCALE GENOMIC DNA]</scope>
    <source>
        <strain evidence="8">cv. XS01</strain>
    </source>
</reference>
<keyword evidence="1 3" id="KW-0694">RNA-binding</keyword>
<dbReference type="GO" id="GO:0008270">
    <property type="term" value="F:zinc ion binding"/>
    <property type="evidence" value="ECO:0007669"/>
    <property type="project" value="UniProtKB-KW"/>
</dbReference>
<dbReference type="InterPro" id="IPR035979">
    <property type="entry name" value="RBD_domain_sf"/>
</dbReference>
<feature type="region of interest" description="Disordered" evidence="4">
    <location>
        <begin position="550"/>
        <end position="572"/>
    </location>
</feature>
<keyword evidence="8" id="KW-1185">Reference proteome</keyword>
<dbReference type="InterPro" id="IPR000504">
    <property type="entry name" value="RRM_dom"/>
</dbReference>
<feature type="compositionally biased region" description="Basic residues" evidence="4">
    <location>
        <begin position="121"/>
        <end position="134"/>
    </location>
</feature>
<dbReference type="Gene3D" id="3.30.70.330">
    <property type="match status" value="2"/>
</dbReference>
<feature type="domain" description="CCHC-type" evidence="6">
    <location>
        <begin position="401"/>
        <end position="416"/>
    </location>
</feature>
<dbReference type="Proteomes" id="UP000250235">
    <property type="component" value="Unassembled WGS sequence"/>
</dbReference>
<evidence type="ECO:0000256" key="2">
    <source>
        <dbReference type="PROSITE-ProRule" id="PRU00047"/>
    </source>
</evidence>
<feature type="compositionally biased region" description="Basic and acidic residues" evidence="4">
    <location>
        <begin position="91"/>
        <end position="120"/>
    </location>
</feature>
<dbReference type="PROSITE" id="PS50158">
    <property type="entry name" value="ZF_CCHC"/>
    <property type="match status" value="3"/>
</dbReference>
<dbReference type="SUPFAM" id="SSF57756">
    <property type="entry name" value="Retrovirus zinc finger-like domains"/>
    <property type="match status" value="3"/>
</dbReference>
<feature type="domain" description="CCHC-type" evidence="6">
    <location>
        <begin position="545"/>
        <end position="560"/>
    </location>
</feature>
<evidence type="ECO:0000313" key="8">
    <source>
        <dbReference type="Proteomes" id="UP000250235"/>
    </source>
</evidence>
<dbReference type="Pfam" id="PF00098">
    <property type="entry name" value="zf-CCHC"/>
    <property type="match status" value="3"/>
</dbReference>
<dbReference type="SUPFAM" id="SSF54928">
    <property type="entry name" value="RNA-binding domain, RBD"/>
    <property type="match status" value="2"/>
</dbReference>
<dbReference type="PROSITE" id="PS50102">
    <property type="entry name" value="RRM"/>
    <property type="match status" value="2"/>
</dbReference>
<keyword evidence="2" id="KW-0862">Zinc</keyword>
<proteinExistence type="predicted"/>
<accession>A0A2Z7AII8</accession>
<dbReference type="SMART" id="SM00343">
    <property type="entry name" value="ZnF_C2HC"/>
    <property type="match status" value="3"/>
</dbReference>
<keyword evidence="2" id="KW-0479">Metal-binding</keyword>
<dbReference type="Gene3D" id="4.10.60.10">
    <property type="entry name" value="Zinc finger, CCHC-type"/>
    <property type="match status" value="3"/>
</dbReference>
<dbReference type="InterPro" id="IPR034361">
    <property type="entry name" value="PHIP1_RRM1"/>
</dbReference>
<dbReference type="Pfam" id="PF00076">
    <property type="entry name" value="RRM_1"/>
    <property type="match status" value="2"/>
</dbReference>
<evidence type="ECO:0000256" key="4">
    <source>
        <dbReference type="SAM" id="MobiDB-lite"/>
    </source>
</evidence>
<evidence type="ECO:0000259" key="6">
    <source>
        <dbReference type="PROSITE" id="PS50158"/>
    </source>
</evidence>
<organism evidence="7 8">
    <name type="scientific">Dorcoceras hygrometricum</name>
    <dbReference type="NCBI Taxonomy" id="472368"/>
    <lineage>
        <taxon>Eukaryota</taxon>
        <taxon>Viridiplantae</taxon>
        <taxon>Streptophyta</taxon>
        <taxon>Embryophyta</taxon>
        <taxon>Tracheophyta</taxon>
        <taxon>Spermatophyta</taxon>
        <taxon>Magnoliopsida</taxon>
        <taxon>eudicotyledons</taxon>
        <taxon>Gunneridae</taxon>
        <taxon>Pentapetalae</taxon>
        <taxon>asterids</taxon>
        <taxon>lamiids</taxon>
        <taxon>Lamiales</taxon>
        <taxon>Gesneriaceae</taxon>
        <taxon>Didymocarpoideae</taxon>
        <taxon>Trichosporeae</taxon>
        <taxon>Loxocarpinae</taxon>
        <taxon>Dorcoceras</taxon>
    </lineage>
</organism>
<evidence type="ECO:0000259" key="5">
    <source>
        <dbReference type="PROSITE" id="PS50102"/>
    </source>
</evidence>
<dbReference type="InterPro" id="IPR036875">
    <property type="entry name" value="Znf_CCHC_sf"/>
</dbReference>
<dbReference type="CDD" id="cd12271">
    <property type="entry name" value="RRM1_PHIP1"/>
    <property type="match status" value="1"/>
</dbReference>
<dbReference type="PANTHER" id="PTHR23236:SF24">
    <property type="entry name" value="PHRAGMOPLASTIN INTERACTING PROTEIN 1"/>
    <property type="match status" value="1"/>
</dbReference>